<feature type="domain" description="Bacterial repeat" evidence="1">
    <location>
        <begin position="447"/>
        <end position="513"/>
    </location>
</feature>
<dbReference type="EMBL" id="CP015118">
    <property type="protein sequence ID" value="ARN22223.1"/>
    <property type="molecule type" value="Genomic_DNA"/>
</dbReference>
<feature type="domain" description="Bacterial repeat" evidence="1">
    <location>
        <begin position="203"/>
        <end position="264"/>
    </location>
</feature>
<evidence type="ECO:0000313" key="5">
    <source>
        <dbReference type="Proteomes" id="UP000193427"/>
    </source>
</evidence>
<organism evidence="4 5">
    <name type="scientific">Piscinibacter gummiphilus</name>
    <dbReference type="NCBI Taxonomy" id="946333"/>
    <lineage>
        <taxon>Bacteria</taxon>
        <taxon>Pseudomonadati</taxon>
        <taxon>Pseudomonadota</taxon>
        <taxon>Betaproteobacteria</taxon>
        <taxon>Burkholderiales</taxon>
        <taxon>Sphaerotilaceae</taxon>
        <taxon>Piscinibacter</taxon>
    </lineage>
</organism>
<dbReference type="Pfam" id="PF19501">
    <property type="entry name" value="PcRGLX_1st"/>
    <property type="match status" value="1"/>
</dbReference>
<dbReference type="Proteomes" id="UP000193427">
    <property type="component" value="Chromosome"/>
</dbReference>
<sequence length="1709" mass="176290">MQRSSADGTVTSSPAGIDCGTDCSEGYVVGTQVTLTAVPKTGFDFSGWTTTGDNSVVCTGTAPCQVTVGNAATVQAVFSAKAAAKYPLQLAVVAPTGTAAGLSVGRVTTADTTVSCASGATDTCVATYASGVSVTLKAEPATGYKFDRWSVSDVTCPATDTCTVPMTASRSVAAVFSKLPVAKQLLSVSLSSAGAGAIASINANGIVCPGDCSESYDQGSLIRLGATPAPNYVFTGWEGACTGTGACEVTLDAAKSVVAKFAAAPASTIALNTVVTGGGKGTITSSPAGISCGTDCTESYASGTSVTLTATPAAGNTFTGWTGMSCSGTTPTCTVSLTSNLTAAAQFAPIVKSLNVSKTGYGTVTSAPVGIDCGATCTTKLNVGTSVTLTAVPAAGYRFTGWNGACTGTAACTVNVANDTAVGATFEVIPPETITVAVTRAGAGTGTVTSTPAGINCGTACSSTVTKGTSVRLVAAAATGSTFAGWTGACTGTGECVVPGTANASVQATFNANETTSGATAYYVTVNRTGSGTVTTEPAGVNCGTNCRNMFPANKPLTLKAVAATGYTFTGWSGSCTGTNPTCSTTTSAAVTTNAVFTATAVTPTNYTLTVTKSGSGTVTSSGGTINCGSACTTTVASGTNAILTATPAAGYTFTGWSGACSGTGTCSTIMSTDRAVTANFVVTTPTNYTLSVTKSGSGTVSSTSGSISCGATCSATVVAGTAVTLNATPASGYTFSGWSGACSGTGACAVTVNAAASVSATFTAVPVTPTTAALTVTRGGSGSVVSSPAGISCGSTCSASFNTGTTVALTATPDAGYTFNGWSGACSGTGSCSVSLSAAASVTANFAAVQAGNGNYVSLSTVAGPAATGVPLRTGVPFPVGALTDIARLRLETEAGAEVPAQFTALAYWPDGSIKVALAHMVGNLGSATNYRVAYGSGVSRAALPRNVQITGTPGSEITVDTGLVKFAVDGKGIIQKVWRDANANGAFDTTEQVIDSGEIFMVNAKDNAEYTASAATNAVVTIEENGPMRAVIKATGSLTNSSGTRLIKYLVRYYANQGSDKVDIETSVIDDSLEANVEVVASTFPIAGKSLGMRWTYVADTAAAYRFGGENGAAYGGTVSGEHYLAQSGKFNYVNGEDKGHTFSYAGVGTGTKAPGWVALDSGNRHVALMVRDFWQQFPNELKINGKTLTAELFPARSVGATAQTSAPAPTNDDYIRANTLYFTRNGGAKTYQLRLAFDAVTPQTTALVNLNDSFQRHVLNLIATPAWYASSGVFGDLNTGASAAGTTGYNAMLMKDIYEASVEKTDGNATMFGWRDYGDRLRAGWNVVNGVRVPSFYNDTHVGANNFFTQFLRTGDQRWYGIAEIATNHFRDIDVSHGPRAGYWSTGGQPQPAGEVLAMSHESIDHQVRNLHWGHSHVSGMSDSYLLTGDKRSYDVLSEIAGWWKFVSPYFFKRPFVMGDKYREAERDYGWPLYVMNEWVRVSGDATYHKEVAGGLVDYLNQWFRTPADHIGYNPANGTISNTVINRNDAAAGTGYWTMTKMDNNMGYNATGTNPWMAGAFVGNLIKFYEADQLFTAAGKGSGLNRTQIVDMMFQGMDYIVKYGYDDTKQWFVYSEVTRTYSGGDTHIIYPLAYLDRLYKQEKAAGRLVNSSWYTTQPKWSTIATRRYDELNNLKVGASTQSFGFYGYEMVYPADYFKVMQDTLGR</sequence>
<feature type="domain" description="Bacterial repeat" evidence="1">
    <location>
        <begin position="775"/>
        <end position="850"/>
    </location>
</feature>
<feature type="domain" description="Bacterial repeat" evidence="1">
    <location>
        <begin position="21"/>
        <end position="81"/>
    </location>
</feature>
<evidence type="ECO:0008006" key="6">
    <source>
        <dbReference type="Google" id="ProtNLM"/>
    </source>
</evidence>
<feature type="domain" description="PcRGLX/YetA-like central beta-sandwich" evidence="3">
    <location>
        <begin position="957"/>
        <end position="1076"/>
    </location>
</feature>
<feature type="domain" description="Bacterial repeat" evidence="1">
    <location>
        <begin position="689"/>
        <end position="766"/>
    </location>
</feature>
<dbReference type="STRING" id="946333.A4W93_21265"/>
<feature type="domain" description="Bacterial repeat" evidence="1">
    <location>
        <begin position="112"/>
        <end position="178"/>
    </location>
</feature>
<dbReference type="InterPro" id="IPR044060">
    <property type="entry name" value="Bacterial_rp_domain"/>
</dbReference>
<dbReference type="Pfam" id="PF21345">
    <property type="entry name" value="PcRGLX_2nd"/>
    <property type="match status" value="1"/>
</dbReference>
<feature type="domain" description="PcRGLX/YetA-like N-terminal RIFT barrel" evidence="2">
    <location>
        <begin position="873"/>
        <end position="918"/>
    </location>
</feature>
<dbReference type="Pfam" id="PF18998">
    <property type="entry name" value="Flg_new_2"/>
    <property type="match status" value="10"/>
</dbReference>
<evidence type="ECO:0000313" key="4">
    <source>
        <dbReference type="EMBL" id="ARN22223.1"/>
    </source>
</evidence>
<keyword evidence="5" id="KW-1185">Reference proteome</keyword>
<evidence type="ECO:0000259" key="1">
    <source>
        <dbReference type="Pfam" id="PF18998"/>
    </source>
</evidence>
<proteinExistence type="predicted"/>
<feature type="domain" description="Bacterial repeat" evidence="1">
    <location>
        <begin position="522"/>
        <end position="599"/>
    </location>
</feature>
<accession>A0A1W6LDC2</accession>
<dbReference type="InterPro" id="IPR048330">
    <property type="entry name" value="PcRGLX/YetA_2nd"/>
</dbReference>
<gene>
    <name evidence="4" type="ORF">A4W93_21265</name>
</gene>
<evidence type="ECO:0000259" key="2">
    <source>
        <dbReference type="Pfam" id="PF19501"/>
    </source>
</evidence>
<feature type="domain" description="Bacterial repeat" evidence="1">
    <location>
        <begin position="607"/>
        <end position="682"/>
    </location>
</feature>
<dbReference type="PANTHER" id="PTHR40081:SF1">
    <property type="entry name" value="TAT PATHWAY SIGNAL SEQUENCE DOMAIN PROTEIN"/>
    <property type="match status" value="1"/>
</dbReference>
<dbReference type="InterPro" id="IPR048329">
    <property type="entry name" value="PcRGLX_1st"/>
</dbReference>
<feature type="domain" description="Bacterial repeat" evidence="1">
    <location>
        <begin position="273"/>
        <end position="350"/>
    </location>
</feature>
<dbReference type="KEGG" id="rgu:A4W93_21265"/>
<dbReference type="RefSeq" id="WP_284292159.1">
    <property type="nucleotide sequence ID" value="NZ_BSPR01000006.1"/>
</dbReference>
<reference evidence="4 5" key="1">
    <citation type="submission" date="2016-04" db="EMBL/GenBank/DDBJ databases">
        <title>Complete genome sequence of natural rubber-degrading, novel Gram-negative bacterium, Rhizobacter gummiphilus strain NS21.</title>
        <authorList>
            <person name="Tabata M."/>
            <person name="Kasai D."/>
            <person name="Fukuda M."/>
        </authorList>
    </citation>
    <scope>NUCLEOTIDE SEQUENCE [LARGE SCALE GENOMIC DNA]</scope>
    <source>
        <strain evidence="4 5">NS21</strain>
    </source>
</reference>
<name>A0A1W6LDC2_9BURK</name>
<dbReference type="InterPro" id="IPR045793">
    <property type="entry name" value="PcRGLX/YetA-like"/>
</dbReference>
<feature type="domain" description="Bacterial repeat" evidence="1">
    <location>
        <begin position="354"/>
        <end position="429"/>
    </location>
</feature>
<evidence type="ECO:0000259" key="3">
    <source>
        <dbReference type="Pfam" id="PF21345"/>
    </source>
</evidence>
<protein>
    <recommendedName>
        <fullName evidence="6">Bacterial repeat domain-containing protein</fullName>
    </recommendedName>
</protein>
<dbReference type="PANTHER" id="PTHR40081">
    <property type="entry name" value="CONCANAVALIN A-LIKE LECTIN/GLUCANASE"/>
    <property type="match status" value="1"/>
</dbReference>